<evidence type="ECO:0000313" key="1">
    <source>
        <dbReference type="EMBL" id="KKL89227.1"/>
    </source>
</evidence>
<proteinExistence type="predicted"/>
<dbReference type="AlphaFoldDB" id="A0A0F9IPS9"/>
<sequence length="121" mass="13020">MVETLCTTAQALLAIGQDASAAQILAGNTTIWINYAESDMEKAFGDNIGLVANYGTITAANKQWLALVCSHRAAFYAINQNQGNWNLAVTQSKLNICSSVWKGFLSDLKLHKSDIVADLGL</sequence>
<name>A0A0F9IPS9_9ZZZZ</name>
<reference evidence="1" key="1">
    <citation type="journal article" date="2015" name="Nature">
        <title>Complex archaea that bridge the gap between prokaryotes and eukaryotes.</title>
        <authorList>
            <person name="Spang A."/>
            <person name="Saw J.H."/>
            <person name="Jorgensen S.L."/>
            <person name="Zaremba-Niedzwiedzka K."/>
            <person name="Martijn J."/>
            <person name="Lind A.E."/>
            <person name="van Eijk R."/>
            <person name="Schleper C."/>
            <person name="Guy L."/>
            <person name="Ettema T.J."/>
        </authorList>
    </citation>
    <scope>NUCLEOTIDE SEQUENCE</scope>
</reference>
<organism evidence="1">
    <name type="scientific">marine sediment metagenome</name>
    <dbReference type="NCBI Taxonomy" id="412755"/>
    <lineage>
        <taxon>unclassified sequences</taxon>
        <taxon>metagenomes</taxon>
        <taxon>ecological metagenomes</taxon>
    </lineage>
</organism>
<protein>
    <submittedName>
        <fullName evidence="1">Uncharacterized protein</fullName>
    </submittedName>
</protein>
<accession>A0A0F9IPS9</accession>
<dbReference type="EMBL" id="LAZR01020345">
    <property type="protein sequence ID" value="KKL89227.1"/>
    <property type="molecule type" value="Genomic_DNA"/>
</dbReference>
<gene>
    <name evidence="1" type="ORF">LCGC14_1916810</name>
</gene>
<comment type="caution">
    <text evidence="1">The sequence shown here is derived from an EMBL/GenBank/DDBJ whole genome shotgun (WGS) entry which is preliminary data.</text>
</comment>